<dbReference type="AlphaFoldDB" id="A0A0J1FU65"/>
<dbReference type="SUPFAM" id="SSF56276">
    <property type="entry name" value="S-adenosylmethionine decarboxylase"/>
    <property type="match status" value="1"/>
</dbReference>
<keyword evidence="9 15" id="KW-0456">Lyase</keyword>
<keyword evidence="8 15" id="KW-0865">Zymogen</keyword>
<evidence type="ECO:0000256" key="12">
    <source>
        <dbReference type="ARBA" id="ARBA00048112"/>
    </source>
</evidence>
<name>A0A0J1FU65_9FIRM</name>
<evidence type="ECO:0000256" key="13">
    <source>
        <dbReference type="ARBA" id="ARBA00056215"/>
    </source>
</evidence>
<feature type="modified residue" description="Pyruvic acid (Ser); by autocatalysis" evidence="15">
    <location>
        <position position="64"/>
    </location>
</feature>
<dbReference type="PATRIC" id="fig|476652.3.peg.1562"/>
<evidence type="ECO:0000256" key="7">
    <source>
        <dbReference type="ARBA" id="ARBA00023115"/>
    </source>
</evidence>
<dbReference type="GO" id="GO:0004014">
    <property type="term" value="F:adenosylmethionine decarboxylase activity"/>
    <property type="evidence" value="ECO:0007669"/>
    <property type="project" value="UniProtKB-UniRule"/>
</dbReference>
<dbReference type="GO" id="GO:0008295">
    <property type="term" value="P:spermidine biosynthetic process"/>
    <property type="evidence" value="ECO:0007669"/>
    <property type="project" value="UniProtKB-UniRule"/>
</dbReference>
<dbReference type="InterPro" id="IPR017716">
    <property type="entry name" value="S-AdoMet_deCOase_pro-enz"/>
</dbReference>
<organism evidence="16 17">
    <name type="scientific">Desulfosporosinus acididurans</name>
    <dbReference type="NCBI Taxonomy" id="476652"/>
    <lineage>
        <taxon>Bacteria</taxon>
        <taxon>Bacillati</taxon>
        <taxon>Bacillota</taxon>
        <taxon>Clostridia</taxon>
        <taxon>Eubacteriales</taxon>
        <taxon>Desulfitobacteriaceae</taxon>
        <taxon>Desulfosporosinus</taxon>
    </lineage>
</organism>
<reference evidence="16 17" key="1">
    <citation type="submission" date="2015-06" db="EMBL/GenBank/DDBJ databases">
        <title>Draft genome of the moderately acidophilic sulfate reducer Candidatus Desulfosporosinus acididurans strain M1.</title>
        <authorList>
            <person name="Poehlein A."/>
            <person name="Petzsch P."/>
            <person name="Johnson B.D."/>
            <person name="Schloemann M."/>
            <person name="Daniel R."/>
            <person name="Muehling M."/>
        </authorList>
    </citation>
    <scope>NUCLEOTIDE SEQUENCE [LARGE SCALE GENOMIC DNA]</scope>
    <source>
        <strain evidence="16 17">M1</strain>
    </source>
</reference>
<keyword evidence="6 15" id="KW-0745">Spermidine biosynthesis</keyword>
<evidence type="ECO:0000256" key="2">
    <source>
        <dbReference type="ARBA" id="ARBA00011601"/>
    </source>
</evidence>
<dbReference type="Pfam" id="PF02675">
    <property type="entry name" value="AdoMet_dc"/>
    <property type="match status" value="1"/>
</dbReference>
<keyword evidence="4 15" id="KW-0210">Decarboxylase</keyword>
<dbReference type="FunFam" id="3.30.360.110:FF:000001">
    <property type="entry name" value="S-adenosylmethionine decarboxylase proenzyme"/>
    <property type="match status" value="1"/>
</dbReference>
<proteinExistence type="inferred from homology"/>
<keyword evidence="10 15" id="KW-0704">Schiff base</keyword>
<dbReference type="Proteomes" id="UP000036356">
    <property type="component" value="Unassembled WGS sequence"/>
</dbReference>
<dbReference type="EC" id="4.1.1.50" evidence="15"/>
<dbReference type="NCBIfam" id="TIGR03330">
    <property type="entry name" value="SAM_DCase_Bsu"/>
    <property type="match status" value="1"/>
</dbReference>
<comment type="pathway">
    <text evidence="1 15">Amine and polyamine biosynthesis; S-adenosylmethioninamine biosynthesis; S-adenosylmethioninamine from S-adenosyl-L-methionine: step 1/1.</text>
</comment>
<evidence type="ECO:0000313" key="17">
    <source>
        <dbReference type="Proteomes" id="UP000036356"/>
    </source>
</evidence>
<comment type="similarity">
    <text evidence="14 15">Belongs to the prokaryotic AdoMetDC family. Type 1 subfamily.</text>
</comment>
<dbReference type="Gene3D" id="3.30.360.110">
    <property type="entry name" value="S-adenosylmethionine decarboxylase domain"/>
    <property type="match status" value="1"/>
</dbReference>
<comment type="caution">
    <text evidence="16">The sequence shown here is derived from an EMBL/GenBank/DDBJ whole genome shotgun (WGS) entry which is preliminary data.</text>
</comment>
<dbReference type="UniPathway" id="UPA00331">
    <property type="reaction ID" value="UER00451"/>
</dbReference>
<evidence type="ECO:0000256" key="8">
    <source>
        <dbReference type="ARBA" id="ARBA00023145"/>
    </source>
</evidence>
<evidence type="ECO:0000256" key="14">
    <source>
        <dbReference type="ARBA" id="ARBA00061583"/>
    </source>
</evidence>
<dbReference type="PANTHER" id="PTHR33866">
    <property type="entry name" value="S-ADENOSYLMETHIONINE DECARBOXYLASE PROENZYME"/>
    <property type="match status" value="1"/>
</dbReference>
<evidence type="ECO:0000313" key="16">
    <source>
        <dbReference type="EMBL" id="KLU66847.1"/>
    </source>
</evidence>
<dbReference type="InterPro" id="IPR003826">
    <property type="entry name" value="AdoMetDC_fam_prok"/>
</dbReference>
<dbReference type="PANTHER" id="PTHR33866:SF2">
    <property type="entry name" value="S-ADENOSYLMETHIONINE DECARBOXYLASE PROENZYME"/>
    <property type="match status" value="1"/>
</dbReference>
<evidence type="ECO:0000256" key="10">
    <source>
        <dbReference type="ARBA" id="ARBA00023270"/>
    </source>
</evidence>
<comment type="subunit">
    <text evidence="2 15">Heterotetramer of two alpha and two beta chains arranged as a dimer of alpha/beta heterodimers.</text>
</comment>
<accession>A0A0J1FU65</accession>
<dbReference type="RefSeq" id="WP_047809365.1">
    <property type="nucleotide sequence ID" value="NZ_LDZY01000004.1"/>
</dbReference>
<evidence type="ECO:0000256" key="6">
    <source>
        <dbReference type="ARBA" id="ARBA00023066"/>
    </source>
</evidence>
<dbReference type="Gene3D" id="3.30.160.750">
    <property type="match status" value="1"/>
</dbReference>
<feature type="chain" id="PRO_5023423870" description="S-adenosylmethionine decarboxylase alpha chain" evidence="15">
    <location>
        <begin position="64"/>
        <end position="125"/>
    </location>
</feature>
<keyword evidence="11 15" id="KW-0670">Pyruvate</keyword>
<keyword evidence="5 15" id="KW-0068">Autocatalytic cleavage</keyword>
<feature type="site" description="Cleavage (non-hydrolytic); by autolysis" evidence="15">
    <location>
        <begin position="63"/>
        <end position="64"/>
    </location>
</feature>
<comment type="PTM">
    <text evidence="15">Is synthesized initially as an inactive proenzyme. Formation of the active enzyme involves a self-maturation process in which the active site pyruvoyl group is generated from an internal serine residue via an autocatalytic post-translational modification. Two non-identical subunits are generated from the proenzyme in this reaction, and the pyruvate is formed at the N-terminus of the alpha chain, which is derived from the carboxyl end of the proenzyme. The post-translation cleavage follows an unusual pathway, termed non-hydrolytic serinolysis, in which the side chain hydroxyl group of the serine supplies its oxygen atom to form the C-terminus of the beta chain, while the remainder of the serine residue undergoes an oxidative deamination to produce ammonia and the pyruvoyl group blocking the N-terminus of the alpha chain.</text>
</comment>
<feature type="active site" description="Proton donor; for catalytic activity" evidence="15">
    <location>
        <position position="84"/>
    </location>
</feature>
<dbReference type="HAMAP" id="MF_00464">
    <property type="entry name" value="AdoMetDC_1"/>
    <property type="match status" value="1"/>
</dbReference>
<keyword evidence="7 15" id="KW-0620">Polyamine biosynthesis</keyword>
<dbReference type="STRING" id="476652.DEAC_c15150"/>
<feature type="chain" id="PRO_5023423871" description="S-adenosylmethionine decarboxylase beta chain" evidence="15">
    <location>
        <begin position="1"/>
        <end position="63"/>
    </location>
</feature>
<protein>
    <recommendedName>
        <fullName evidence="15">S-adenosylmethionine decarboxylase proenzyme</fullName>
        <shortName evidence="15">AdoMetDC</shortName>
        <shortName evidence="15">SAMDC</shortName>
        <ecNumber evidence="15">4.1.1.50</ecNumber>
    </recommendedName>
    <component>
        <recommendedName>
            <fullName evidence="15">S-adenosylmethionine decarboxylase beta chain</fullName>
        </recommendedName>
    </component>
    <component>
        <recommendedName>
            <fullName evidence="15">S-adenosylmethionine decarboxylase alpha chain</fullName>
        </recommendedName>
    </component>
</protein>
<evidence type="ECO:0000256" key="3">
    <source>
        <dbReference type="ARBA" id="ARBA00022691"/>
    </source>
</evidence>
<dbReference type="EMBL" id="LDZY01000004">
    <property type="protein sequence ID" value="KLU66847.1"/>
    <property type="molecule type" value="Genomic_DNA"/>
</dbReference>
<evidence type="ECO:0000256" key="1">
    <source>
        <dbReference type="ARBA" id="ARBA00004911"/>
    </source>
</evidence>
<keyword evidence="17" id="KW-1185">Reference proteome</keyword>
<dbReference type="InterPro" id="IPR016067">
    <property type="entry name" value="S-AdoMet_deCO2ase_core"/>
</dbReference>
<comment type="function">
    <text evidence="13 15">Catalyzes the decarboxylation of S-adenosylmethionine to S-adenosylmethioninamine (dcAdoMet), the propylamine donor required for the synthesis of the polyamines spermine and spermidine from the diamine putrescine.</text>
</comment>
<comment type="cofactor">
    <cofactor evidence="15">
        <name>pyruvate</name>
        <dbReference type="ChEBI" id="CHEBI:15361"/>
    </cofactor>
    <text evidence="15">Binds 1 pyruvoyl group covalently per subunit.</text>
</comment>
<sequence>MANSLGRHVLAEIYGCSFDILNDREKVEALMVDAALEAGAEVREVAFHKFSPQGVSGVVVISESHLAIHTWPELGYAAVDVFTCGDRVNPWDACNYLTDHFKAGHMTATEIKRGIVEDPKKAVNI</sequence>
<dbReference type="InterPro" id="IPR042284">
    <property type="entry name" value="AdoMetDC_N"/>
</dbReference>
<keyword evidence="3 15" id="KW-0949">S-adenosyl-L-methionine</keyword>
<comment type="catalytic activity">
    <reaction evidence="12 15">
        <text>S-adenosyl-L-methionine + H(+) = S-adenosyl 3-(methylsulfanyl)propylamine + CO2</text>
        <dbReference type="Rhea" id="RHEA:15981"/>
        <dbReference type="ChEBI" id="CHEBI:15378"/>
        <dbReference type="ChEBI" id="CHEBI:16526"/>
        <dbReference type="ChEBI" id="CHEBI:57443"/>
        <dbReference type="ChEBI" id="CHEBI:59789"/>
        <dbReference type="EC" id="4.1.1.50"/>
    </reaction>
</comment>
<dbReference type="InterPro" id="IPR042286">
    <property type="entry name" value="AdoMetDC_C"/>
</dbReference>
<evidence type="ECO:0000256" key="9">
    <source>
        <dbReference type="ARBA" id="ARBA00023239"/>
    </source>
</evidence>
<evidence type="ECO:0000256" key="15">
    <source>
        <dbReference type="HAMAP-Rule" id="MF_00464"/>
    </source>
</evidence>
<gene>
    <name evidence="15 16" type="primary">speH</name>
    <name evidence="16" type="ORF">DEAC_c15150</name>
</gene>
<feature type="active site" description="Schiff-base intermediate with substrate; via pyruvic acid" evidence="15">
    <location>
        <position position="64"/>
    </location>
</feature>
<dbReference type="GO" id="GO:0005829">
    <property type="term" value="C:cytosol"/>
    <property type="evidence" value="ECO:0007669"/>
    <property type="project" value="TreeGrafter"/>
</dbReference>
<evidence type="ECO:0000256" key="11">
    <source>
        <dbReference type="ARBA" id="ARBA00023317"/>
    </source>
</evidence>
<evidence type="ECO:0000256" key="4">
    <source>
        <dbReference type="ARBA" id="ARBA00022793"/>
    </source>
</evidence>
<evidence type="ECO:0000256" key="5">
    <source>
        <dbReference type="ARBA" id="ARBA00022813"/>
    </source>
</evidence>
<feature type="active site" description="Proton acceptor; for processing activity" evidence="15">
    <location>
        <position position="69"/>
    </location>
</feature>